<evidence type="ECO:0000259" key="2">
    <source>
        <dbReference type="PROSITE" id="PS51635"/>
    </source>
</evidence>
<reference evidence="3" key="1">
    <citation type="submission" date="2020-05" db="EMBL/GenBank/DDBJ databases">
        <authorList>
            <person name="Chiriac C."/>
            <person name="Salcher M."/>
            <person name="Ghai R."/>
            <person name="Kavagutti S V."/>
        </authorList>
    </citation>
    <scope>NUCLEOTIDE SEQUENCE</scope>
</reference>
<proteinExistence type="predicted"/>
<dbReference type="Pfam" id="PF01734">
    <property type="entry name" value="Patatin"/>
    <property type="match status" value="1"/>
</dbReference>
<evidence type="ECO:0000256" key="1">
    <source>
        <dbReference type="ARBA" id="ARBA00023098"/>
    </source>
</evidence>
<sequence>MPLRNLVLAGGEFRTMSYLPLIEYLEKEGHLATIQNYYVTSAGIFFAIILSIGCSYKEIHDFMTTIDFSTLMNIDPASFLFLHTKFGVDDGEKIIKLCSKILELRLGSPDITFAEHQRITGKTITATGTNLAKLGLEIFSPAISPTMRIIDAVRITTSIPFYFFPARYNGALYVDGGITNNFPIDLVPPHELNHTIGALVITPMAHSIETASDYMNAIYQCSIMNNDRAKSTKYAYNTVVVNIRRRNPLAIMEKPEILLEIIEEGREALTNWLTTHGEKWRENLEISLEE</sequence>
<name>A0A6J6ESL0_9ZZZZ</name>
<protein>
    <submittedName>
        <fullName evidence="3">Unannotated protein</fullName>
    </submittedName>
</protein>
<dbReference type="AlphaFoldDB" id="A0A6J6ESL0"/>
<feature type="domain" description="PNPLA" evidence="2">
    <location>
        <begin position="6"/>
        <end position="188"/>
    </location>
</feature>
<organism evidence="3">
    <name type="scientific">freshwater metagenome</name>
    <dbReference type="NCBI Taxonomy" id="449393"/>
    <lineage>
        <taxon>unclassified sequences</taxon>
        <taxon>metagenomes</taxon>
        <taxon>ecological metagenomes</taxon>
    </lineage>
</organism>
<dbReference type="Gene3D" id="3.40.1090.10">
    <property type="entry name" value="Cytosolic phospholipase A2 catalytic domain"/>
    <property type="match status" value="2"/>
</dbReference>
<dbReference type="PANTHER" id="PTHR46394:SF1">
    <property type="entry name" value="PNPLA DOMAIN-CONTAINING PROTEIN"/>
    <property type="match status" value="1"/>
</dbReference>
<dbReference type="InterPro" id="IPR052580">
    <property type="entry name" value="Lipid_Hydrolase"/>
</dbReference>
<dbReference type="InterPro" id="IPR016035">
    <property type="entry name" value="Acyl_Trfase/lysoPLipase"/>
</dbReference>
<evidence type="ECO:0000313" key="3">
    <source>
        <dbReference type="EMBL" id="CAB4579492.1"/>
    </source>
</evidence>
<dbReference type="PANTHER" id="PTHR46394">
    <property type="entry name" value="ANNEXIN"/>
    <property type="match status" value="1"/>
</dbReference>
<keyword evidence="1" id="KW-0443">Lipid metabolism</keyword>
<gene>
    <name evidence="3" type="ORF">UFOPK1726_00806</name>
</gene>
<dbReference type="GO" id="GO:0006629">
    <property type="term" value="P:lipid metabolic process"/>
    <property type="evidence" value="ECO:0007669"/>
    <property type="project" value="UniProtKB-KW"/>
</dbReference>
<dbReference type="PROSITE" id="PS51635">
    <property type="entry name" value="PNPLA"/>
    <property type="match status" value="1"/>
</dbReference>
<dbReference type="EMBL" id="CAEZTT010000090">
    <property type="protein sequence ID" value="CAB4579492.1"/>
    <property type="molecule type" value="Genomic_DNA"/>
</dbReference>
<accession>A0A6J6ESL0</accession>
<dbReference type="InterPro" id="IPR002641">
    <property type="entry name" value="PNPLA_dom"/>
</dbReference>
<dbReference type="SUPFAM" id="SSF52151">
    <property type="entry name" value="FabD/lysophospholipase-like"/>
    <property type="match status" value="1"/>
</dbReference>